<evidence type="ECO:0000313" key="1">
    <source>
        <dbReference type="EMBL" id="OAS21542.1"/>
    </source>
</evidence>
<comment type="caution">
    <text evidence="1">The sequence shown here is derived from an EMBL/GenBank/DDBJ whole genome shotgun (WGS) entry which is preliminary data.</text>
</comment>
<dbReference type="AlphaFoldDB" id="A0A198AJX1"/>
<keyword evidence="2" id="KW-1185">Reference proteome</keyword>
<accession>A0A198AJX1</accession>
<sequence length="65" mass="7466">MIGSNYLSDMFSKWHIHHFRDTSVIAEEENGSIVGFVMGFLWQTGRVLYEESSKTVGMLGRNVIR</sequence>
<dbReference type="Gene3D" id="3.40.630.30">
    <property type="match status" value="1"/>
</dbReference>
<dbReference type="EMBL" id="LYPB01000048">
    <property type="protein sequence ID" value="OAS21542.1"/>
    <property type="molecule type" value="Genomic_DNA"/>
</dbReference>
<gene>
    <name evidence="1" type="ORF">A8708_16545</name>
</gene>
<organism evidence="1 2">
    <name type="scientific">Paenibacillus oryzisoli</name>
    <dbReference type="NCBI Taxonomy" id="1850517"/>
    <lineage>
        <taxon>Bacteria</taxon>
        <taxon>Bacillati</taxon>
        <taxon>Bacillota</taxon>
        <taxon>Bacilli</taxon>
        <taxon>Bacillales</taxon>
        <taxon>Paenibacillaceae</taxon>
        <taxon>Paenibacillus</taxon>
    </lineage>
</organism>
<dbReference type="Proteomes" id="UP000078454">
    <property type="component" value="Unassembled WGS sequence"/>
</dbReference>
<protein>
    <submittedName>
        <fullName evidence="1">Uncharacterized protein</fullName>
    </submittedName>
</protein>
<proteinExistence type="predicted"/>
<reference evidence="1 2" key="1">
    <citation type="submission" date="2016-05" db="EMBL/GenBank/DDBJ databases">
        <title>Paenibacillus sp. 1ZS3-15 nov., isolated from the rhizosphere soil.</title>
        <authorList>
            <person name="Zhang X.X."/>
            <person name="Zhang J."/>
        </authorList>
    </citation>
    <scope>NUCLEOTIDE SEQUENCE [LARGE SCALE GENOMIC DNA]</scope>
    <source>
        <strain evidence="1 2">1ZS3-15</strain>
    </source>
</reference>
<evidence type="ECO:0000313" key="2">
    <source>
        <dbReference type="Proteomes" id="UP000078454"/>
    </source>
</evidence>
<name>A0A198AJX1_9BACL</name>